<gene>
    <name evidence="1" type="ORF">FB550_106275</name>
</gene>
<dbReference type="AlphaFoldDB" id="A0A561DCX5"/>
<evidence type="ECO:0000313" key="1">
    <source>
        <dbReference type="EMBL" id="TWE01217.1"/>
    </source>
</evidence>
<accession>A0A561DCX5</accession>
<evidence type="ECO:0000313" key="2">
    <source>
        <dbReference type="Proteomes" id="UP000319671"/>
    </source>
</evidence>
<dbReference type="Proteomes" id="UP000319671">
    <property type="component" value="Unassembled WGS sequence"/>
</dbReference>
<proteinExistence type="predicted"/>
<comment type="caution">
    <text evidence="1">The sequence shown here is derived from an EMBL/GenBank/DDBJ whole genome shotgun (WGS) entry which is preliminary data.</text>
</comment>
<dbReference type="EMBL" id="VIVN01000006">
    <property type="protein sequence ID" value="TWE01217.1"/>
    <property type="molecule type" value="Genomic_DNA"/>
</dbReference>
<protein>
    <submittedName>
        <fullName evidence="1">Uncharacterized protein</fullName>
    </submittedName>
</protein>
<organism evidence="1 2">
    <name type="scientific">Neobacillus bataviensis</name>
    <dbReference type="NCBI Taxonomy" id="220685"/>
    <lineage>
        <taxon>Bacteria</taxon>
        <taxon>Bacillati</taxon>
        <taxon>Bacillota</taxon>
        <taxon>Bacilli</taxon>
        <taxon>Bacillales</taxon>
        <taxon>Bacillaceae</taxon>
        <taxon>Neobacillus</taxon>
    </lineage>
</organism>
<reference evidence="1 2" key="1">
    <citation type="submission" date="2019-06" db="EMBL/GenBank/DDBJ databases">
        <title>Sorghum-associated microbial communities from plants grown in Nebraska, USA.</title>
        <authorList>
            <person name="Schachtman D."/>
        </authorList>
    </citation>
    <scope>NUCLEOTIDE SEQUENCE [LARGE SCALE GENOMIC DNA]</scope>
    <source>
        <strain evidence="1 2">2482</strain>
    </source>
</reference>
<keyword evidence="2" id="KW-1185">Reference proteome</keyword>
<sequence>MEGSKGTVLMLPKRESKLGKKGHLLNKKSSIMIIQADYKKLTCVYSTLTQLGTDRFIDSLIMIRFIVGKEK</sequence>
<name>A0A561DCX5_9BACI</name>